<gene>
    <name evidence="1" type="ORF">RPERSI_LOCUS19086</name>
</gene>
<protein>
    <submittedName>
        <fullName evidence="1">20883_t:CDS:1</fullName>
    </submittedName>
</protein>
<feature type="non-terminal residue" evidence="1">
    <location>
        <position position="1"/>
    </location>
</feature>
<evidence type="ECO:0000313" key="1">
    <source>
        <dbReference type="EMBL" id="CAG8790643.1"/>
    </source>
</evidence>
<keyword evidence="2" id="KW-1185">Reference proteome</keyword>
<dbReference type="Proteomes" id="UP000789920">
    <property type="component" value="Unassembled WGS sequence"/>
</dbReference>
<sequence>DKNDRVQVLEYHQKSANKKNISNTNITDKDKKEILEEDSECVECEESVREPKLKDNYRL</sequence>
<dbReference type="EMBL" id="CAJVQC010051662">
    <property type="protein sequence ID" value="CAG8790643.1"/>
    <property type="molecule type" value="Genomic_DNA"/>
</dbReference>
<evidence type="ECO:0000313" key="2">
    <source>
        <dbReference type="Proteomes" id="UP000789920"/>
    </source>
</evidence>
<proteinExistence type="predicted"/>
<accession>A0ACA9REI2</accession>
<feature type="non-terminal residue" evidence="1">
    <location>
        <position position="59"/>
    </location>
</feature>
<reference evidence="1" key="1">
    <citation type="submission" date="2021-06" db="EMBL/GenBank/DDBJ databases">
        <authorList>
            <person name="Kallberg Y."/>
            <person name="Tangrot J."/>
            <person name="Rosling A."/>
        </authorList>
    </citation>
    <scope>NUCLEOTIDE SEQUENCE</scope>
    <source>
        <strain evidence="1">MA461A</strain>
    </source>
</reference>
<organism evidence="1 2">
    <name type="scientific">Racocetra persica</name>
    <dbReference type="NCBI Taxonomy" id="160502"/>
    <lineage>
        <taxon>Eukaryota</taxon>
        <taxon>Fungi</taxon>
        <taxon>Fungi incertae sedis</taxon>
        <taxon>Mucoromycota</taxon>
        <taxon>Glomeromycotina</taxon>
        <taxon>Glomeromycetes</taxon>
        <taxon>Diversisporales</taxon>
        <taxon>Gigasporaceae</taxon>
        <taxon>Racocetra</taxon>
    </lineage>
</organism>
<name>A0ACA9REI2_9GLOM</name>
<comment type="caution">
    <text evidence="1">The sequence shown here is derived from an EMBL/GenBank/DDBJ whole genome shotgun (WGS) entry which is preliminary data.</text>
</comment>